<dbReference type="PANTHER" id="PTHR30537:SF72">
    <property type="entry name" value="LYSR FAMILY TRANSCRIPTIONAL REGULATOR"/>
    <property type="match status" value="1"/>
</dbReference>
<keyword evidence="4" id="KW-0804">Transcription</keyword>
<dbReference type="Proteomes" id="UP001431019">
    <property type="component" value="Unassembled WGS sequence"/>
</dbReference>
<dbReference type="Gene3D" id="1.10.10.10">
    <property type="entry name" value="Winged helix-like DNA-binding domain superfamily/Winged helix DNA-binding domain"/>
    <property type="match status" value="1"/>
</dbReference>
<evidence type="ECO:0000256" key="2">
    <source>
        <dbReference type="ARBA" id="ARBA00023015"/>
    </source>
</evidence>
<dbReference type="InterPro" id="IPR058163">
    <property type="entry name" value="LysR-type_TF_proteobact-type"/>
</dbReference>
<evidence type="ECO:0000313" key="7">
    <source>
        <dbReference type="Proteomes" id="UP001431019"/>
    </source>
</evidence>
<proteinExistence type="inferred from homology"/>
<dbReference type="EMBL" id="JAJITD010000021">
    <property type="protein sequence ID" value="MCC8396834.1"/>
    <property type="molecule type" value="Genomic_DNA"/>
</dbReference>
<dbReference type="InterPro" id="IPR005119">
    <property type="entry name" value="LysR_subst-bd"/>
</dbReference>
<dbReference type="InterPro" id="IPR000847">
    <property type="entry name" value="LysR_HTH_N"/>
</dbReference>
<dbReference type="CDD" id="cd08476">
    <property type="entry name" value="PBP2_CrgA_like_7"/>
    <property type="match status" value="1"/>
</dbReference>
<gene>
    <name evidence="6" type="ORF">LJ656_30050</name>
</gene>
<sequence>MQHFNGIVTFVKVCEAANFTEAGKRLGLSASAVGKSITKLEKRLGVRLFHRNTRAIHLTDEGLQYLEHCQRAIMEMEEGARRLLEKKQSPQGRLKVSLPLVCRPFQSTLMRFIKDYPELEVELDFSDRLVDIIEEGFDVVVRTGALTDSRLVSRHLGTCQMWLVGTPGYFAQHGVPATVAELEQHDCLRFRATTTGKLSPWPLPDVARVELRTRLICSHVEMLHHAAVDGLGIACLPDFLVRECLRRGELKAVLEEETKNSIDFHLVWPASQWRSVKLRAFIEFAASTLLGGEHGLTTS</sequence>
<dbReference type="Gene3D" id="3.40.190.290">
    <property type="match status" value="1"/>
</dbReference>
<evidence type="ECO:0000256" key="1">
    <source>
        <dbReference type="ARBA" id="ARBA00009437"/>
    </source>
</evidence>
<dbReference type="Pfam" id="PF00126">
    <property type="entry name" value="HTH_1"/>
    <property type="match status" value="1"/>
</dbReference>
<dbReference type="SUPFAM" id="SSF53850">
    <property type="entry name" value="Periplasmic binding protein-like II"/>
    <property type="match status" value="1"/>
</dbReference>
<dbReference type="Pfam" id="PF03466">
    <property type="entry name" value="LysR_substrate"/>
    <property type="match status" value="1"/>
</dbReference>
<keyword evidence="7" id="KW-1185">Reference proteome</keyword>
<name>A0ABS8K4J5_9BURK</name>
<evidence type="ECO:0000256" key="3">
    <source>
        <dbReference type="ARBA" id="ARBA00023125"/>
    </source>
</evidence>
<dbReference type="PROSITE" id="PS50931">
    <property type="entry name" value="HTH_LYSR"/>
    <property type="match status" value="1"/>
</dbReference>
<dbReference type="RefSeq" id="WP_230513112.1">
    <property type="nucleotide sequence ID" value="NZ_JAJITD010000021.1"/>
</dbReference>
<evidence type="ECO:0000259" key="5">
    <source>
        <dbReference type="PROSITE" id="PS50931"/>
    </source>
</evidence>
<organism evidence="6 7">
    <name type="scientific">Paraburkholderia sejongensis</name>
    <dbReference type="NCBI Taxonomy" id="2886946"/>
    <lineage>
        <taxon>Bacteria</taxon>
        <taxon>Pseudomonadati</taxon>
        <taxon>Pseudomonadota</taxon>
        <taxon>Betaproteobacteria</taxon>
        <taxon>Burkholderiales</taxon>
        <taxon>Burkholderiaceae</taxon>
        <taxon>Paraburkholderia</taxon>
    </lineage>
</organism>
<feature type="domain" description="HTH lysR-type" evidence="5">
    <location>
        <begin position="1"/>
        <end position="59"/>
    </location>
</feature>
<comment type="caution">
    <text evidence="6">The sequence shown here is derived from an EMBL/GenBank/DDBJ whole genome shotgun (WGS) entry which is preliminary data.</text>
</comment>
<dbReference type="InterPro" id="IPR036390">
    <property type="entry name" value="WH_DNA-bd_sf"/>
</dbReference>
<comment type="similarity">
    <text evidence="1">Belongs to the LysR transcriptional regulatory family.</text>
</comment>
<keyword evidence="3" id="KW-0238">DNA-binding</keyword>
<dbReference type="SUPFAM" id="SSF46785">
    <property type="entry name" value="Winged helix' DNA-binding domain"/>
    <property type="match status" value="1"/>
</dbReference>
<accession>A0ABS8K4J5</accession>
<evidence type="ECO:0000256" key="4">
    <source>
        <dbReference type="ARBA" id="ARBA00023163"/>
    </source>
</evidence>
<reference evidence="6 7" key="1">
    <citation type="submission" date="2021-11" db="EMBL/GenBank/DDBJ databases">
        <authorList>
            <person name="Oh E.-T."/>
            <person name="Kim S.-B."/>
        </authorList>
    </citation>
    <scope>NUCLEOTIDE SEQUENCE [LARGE SCALE GENOMIC DNA]</scope>
    <source>
        <strain evidence="6 7">MMS20-SJTR3</strain>
    </source>
</reference>
<keyword evidence="2" id="KW-0805">Transcription regulation</keyword>
<dbReference type="PANTHER" id="PTHR30537">
    <property type="entry name" value="HTH-TYPE TRANSCRIPTIONAL REGULATOR"/>
    <property type="match status" value="1"/>
</dbReference>
<evidence type="ECO:0000313" key="6">
    <source>
        <dbReference type="EMBL" id="MCC8396834.1"/>
    </source>
</evidence>
<protein>
    <submittedName>
        <fullName evidence="6">LysR family transcriptional regulator</fullName>
    </submittedName>
</protein>
<dbReference type="InterPro" id="IPR036388">
    <property type="entry name" value="WH-like_DNA-bd_sf"/>
</dbReference>